<sequence length="140" mass="16527">MLKSPLVFQVLSFAVLLVCSSVIYAAPHASQLDDFHPNCNFRQLNLSQEQHSALRRIRSDYKVAADKAYKKEQRTDRTRRRNIMKILTNPNFDQNNARDYVESRYLSRMDFAVDELAIQHRIYHLLSPSQRQIWLDSCLR</sequence>
<evidence type="ECO:0000313" key="3">
    <source>
        <dbReference type="Proteomes" id="UP000486297"/>
    </source>
</evidence>
<dbReference type="GO" id="GO:0042597">
    <property type="term" value="C:periplasmic space"/>
    <property type="evidence" value="ECO:0007669"/>
    <property type="project" value="InterPro"/>
</dbReference>
<dbReference type="Pfam" id="PF07813">
    <property type="entry name" value="LTXXQ"/>
    <property type="match status" value="1"/>
</dbReference>
<protein>
    <recommendedName>
        <fullName evidence="4">Periplasmic protein</fullName>
    </recommendedName>
</protein>
<keyword evidence="1" id="KW-0732">Signal</keyword>
<dbReference type="Proteomes" id="UP000486297">
    <property type="component" value="Unassembled WGS sequence"/>
</dbReference>
<name>A0A7X2H0V8_9NEIS</name>
<dbReference type="InterPro" id="IPR012899">
    <property type="entry name" value="LTXXQ"/>
</dbReference>
<gene>
    <name evidence="2" type="ORF">GJU80_12450</name>
</gene>
<evidence type="ECO:0000256" key="1">
    <source>
        <dbReference type="SAM" id="SignalP"/>
    </source>
</evidence>
<keyword evidence="3" id="KW-1185">Reference proteome</keyword>
<evidence type="ECO:0000313" key="2">
    <source>
        <dbReference type="EMBL" id="MRN39264.1"/>
    </source>
</evidence>
<comment type="caution">
    <text evidence="2">The sequence shown here is derived from an EMBL/GenBank/DDBJ whole genome shotgun (WGS) entry which is preliminary data.</text>
</comment>
<feature type="signal peptide" evidence="1">
    <location>
        <begin position="1"/>
        <end position="25"/>
    </location>
</feature>
<organism evidence="2 3">
    <name type="scientific">Neisseria brasiliensis</name>
    <dbReference type="NCBI Taxonomy" id="2666100"/>
    <lineage>
        <taxon>Bacteria</taxon>
        <taxon>Pseudomonadati</taxon>
        <taxon>Pseudomonadota</taxon>
        <taxon>Betaproteobacteria</taxon>
        <taxon>Neisseriales</taxon>
        <taxon>Neisseriaceae</taxon>
        <taxon>Neisseria</taxon>
    </lineage>
</organism>
<dbReference type="Gene3D" id="1.20.120.1490">
    <property type="match status" value="1"/>
</dbReference>
<dbReference type="EMBL" id="WJXO01000002">
    <property type="protein sequence ID" value="MRN39264.1"/>
    <property type="molecule type" value="Genomic_DNA"/>
</dbReference>
<proteinExistence type="predicted"/>
<evidence type="ECO:0008006" key="4">
    <source>
        <dbReference type="Google" id="ProtNLM"/>
    </source>
</evidence>
<feature type="chain" id="PRO_5031173898" description="Periplasmic protein" evidence="1">
    <location>
        <begin position="26"/>
        <end position="140"/>
    </location>
</feature>
<dbReference type="AlphaFoldDB" id="A0A7X2H0V8"/>
<accession>A0A7X2H0V8</accession>
<reference evidence="2" key="1">
    <citation type="journal article" name="Emerg. Infect. Dis.">
        <title>Two cases of a newly characterized neisseria species.</title>
        <authorList>
            <person name="Mustapha M."/>
            <person name="Lemos A.P.S."/>
            <person name="Harrison L.H."/>
            <person name="Vantyne D."/>
            <person name="Sacchi C.T."/>
        </authorList>
    </citation>
    <scope>NUCLEOTIDE SEQUENCE</scope>
    <source>
        <strain evidence="2">N.95.16</strain>
    </source>
</reference>